<dbReference type="GO" id="GO:0005886">
    <property type="term" value="C:plasma membrane"/>
    <property type="evidence" value="ECO:0007669"/>
    <property type="project" value="UniProtKB-SubCell"/>
</dbReference>
<evidence type="ECO:0000256" key="4">
    <source>
        <dbReference type="ARBA" id="ARBA00022692"/>
    </source>
</evidence>
<dbReference type="GO" id="GO:0022857">
    <property type="term" value="F:transmembrane transporter activity"/>
    <property type="evidence" value="ECO:0007669"/>
    <property type="project" value="InterPro"/>
</dbReference>
<sequence>MGKTGDFSKKQLHLSLGSYFIGNFSSGIFNFILSLYVLKVTDSSFSFSLILMLGPLATILGSPLVGQMVDRYPHKNIALGAQLSSILIVSLSMLLFTRFQTPLGSVIIAGTLAFWLTLCDDFQTIAYKASTLNLVAKADHQKLIVGEQTISALMMLVAPILGGVLYPIFTLRQIMFCEIVGEALVFFSLLRLDFKAFGREARTDKQENILSGIVAGMGYIKEDRLLRTLLIFGVVANLVLTAVEVGDPIVLVKDLGVSAHTYGWIMSSLALGMIVGSVLMGNVKVAHGKYRFTAKVSFLMVISLLAMATVLLYKSTLLVSTVFTVSLFLLGLAICLANVPYALHMRTEVAMEKQGRINATSAAILELASPLGLFFFGTLFQYLAPGAIFFLASIILAGVGSWLYGNKRGCDISLQKTVVNGL</sequence>
<evidence type="ECO:0000313" key="7">
    <source>
        <dbReference type="EMBL" id="QIA89044.1"/>
    </source>
</evidence>
<evidence type="ECO:0000256" key="6">
    <source>
        <dbReference type="ARBA" id="ARBA00023136"/>
    </source>
</evidence>
<dbReference type="SUPFAM" id="SSF103473">
    <property type="entry name" value="MFS general substrate transporter"/>
    <property type="match status" value="1"/>
</dbReference>
<dbReference type="Proteomes" id="UP000463931">
    <property type="component" value="Chromosome"/>
</dbReference>
<dbReference type="InterPro" id="IPR020846">
    <property type="entry name" value="MFS_dom"/>
</dbReference>
<protein>
    <submittedName>
        <fullName evidence="7">MFS transporter</fullName>
    </submittedName>
</protein>
<dbReference type="InterPro" id="IPR011701">
    <property type="entry name" value="MFS"/>
</dbReference>
<reference evidence="7 8" key="1">
    <citation type="journal article" date="2019" name="Nat. Med.">
        <title>Preventing dysbiosis of the neonatal mouse intestinal microbiome protects against late-onset sepsis.</title>
        <authorList>
            <person name="Singer J.R."/>
            <person name="Blosser E.G."/>
            <person name="Zindl C.L."/>
            <person name="Silberger D.J."/>
            <person name="Conlan S."/>
            <person name="Laufer V.A."/>
            <person name="DiToro D."/>
            <person name="Deming C."/>
            <person name="Kumar R."/>
            <person name="Morrow C.D."/>
            <person name="Segre J.A."/>
            <person name="Gray M.J."/>
            <person name="Randolph D.A."/>
            <person name="Weaver C.T."/>
        </authorList>
    </citation>
    <scope>NUCLEOTIDE SEQUENCE [LARGE SCALE GENOMIC DNA]</scope>
    <source>
        <strain evidence="7 8">V10</strain>
    </source>
</reference>
<keyword evidence="6" id="KW-0472">Membrane</keyword>
<dbReference type="RefSeq" id="WP_163588122.1">
    <property type="nucleotide sequence ID" value="NZ_CP040852.1"/>
</dbReference>
<organism evidence="7 8">
    <name type="scientific">Ligilactobacillus murinus</name>
    <dbReference type="NCBI Taxonomy" id="1622"/>
    <lineage>
        <taxon>Bacteria</taxon>
        <taxon>Bacillati</taxon>
        <taxon>Bacillota</taxon>
        <taxon>Bacilli</taxon>
        <taxon>Lactobacillales</taxon>
        <taxon>Lactobacillaceae</taxon>
        <taxon>Ligilactobacillus</taxon>
    </lineage>
</organism>
<keyword evidence="4" id="KW-0812">Transmembrane</keyword>
<keyword evidence="5" id="KW-1133">Transmembrane helix</keyword>
<keyword evidence="2" id="KW-0813">Transport</keyword>
<keyword evidence="3" id="KW-1003">Cell membrane</keyword>
<accession>A0AAE6WFM3</accession>
<name>A0AAE6WFM3_9LACO</name>
<dbReference type="PANTHER" id="PTHR43266">
    <property type="entry name" value="MACROLIDE-EFFLUX PROTEIN"/>
    <property type="match status" value="1"/>
</dbReference>
<dbReference type="Gene3D" id="1.20.1250.20">
    <property type="entry name" value="MFS general substrate transporter like domains"/>
    <property type="match status" value="2"/>
</dbReference>
<evidence type="ECO:0000313" key="8">
    <source>
        <dbReference type="Proteomes" id="UP000463931"/>
    </source>
</evidence>
<dbReference type="CDD" id="cd06173">
    <property type="entry name" value="MFS_MefA_like"/>
    <property type="match status" value="1"/>
</dbReference>
<dbReference type="EMBL" id="CP040852">
    <property type="protein sequence ID" value="QIA89044.1"/>
    <property type="molecule type" value="Genomic_DNA"/>
</dbReference>
<evidence type="ECO:0000256" key="2">
    <source>
        <dbReference type="ARBA" id="ARBA00022448"/>
    </source>
</evidence>
<gene>
    <name evidence="7" type="ORF">FEE40_01920</name>
</gene>
<comment type="subcellular location">
    <subcellularLocation>
        <location evidence="1">Cell membrane</location>
        <topology evidence="1">Multi-pass membrane protein</topology>
    </subcellularLocation>
</comment>
<proteinExistence type="predicted"/>
<dbReference type="PANTHER" id="PTHR43266:SF9">
    <property type="entry name" value="PERMEASE, MAJOR FACILITATOR SUPERFAMILY-RELATED"/>
    <property type="match status" value="1"/>
</dbReference>
<dbReference type="Pfam" id="PF07690">
    <property type="entry name" value="MFS_1"/>
    <property type="match status" value="1"/>
</dbReference>
<evidence type="ECO:0000256" key="1">
    <source>
        <dbReference type="ARBA" id="ARBA00004651"/>
    </source>
</evidence>
<dbReference type="AlphaFoldDB" id="A0AAE6WFM3"/>
<evidence type="ECO:0000256" key="3">
    <source>
        <dbReference type="ARBA" id="ARBA00022475"/>
    </source>
</evidence>
<dbReference type="InterPro" id="IPR036259">
    <property type="entry name" value="MFS_trans_sf"/>
</dbReference>
<evidence type="ECO:0000256" key="5">
    <source>
        <dbReference type="ARBA" id="ARBA00022989"/>
    </source>
</evidence>
<dbReference type="PROSITE" id="PS50850">
    <property type="entry name" value="MFS"/>
    <property type="match status" value="1"/>
</dbReference>